<dbReference type="InterPro" id="IPR009081">
    <property type="entry name" value="PP-bd_ACP"/>
</dbReference>
<dbReference type="SMART" id="SM00823">
    <property type="entry name" value="PKS_PP"/>
    <property type="match status" value="3"/>
</dbReference>
<organism evidence="8 9">
    <name type="scientific">Nostoc flagelliforme CCNUN1</name>
    <dbReference type="NCBI Taxonomy" id="2038116"/>
    <lineage>
        <taxon>Bacteria</taxon>
        <taxon>Bacillati</taxon>
        <taxon>Cyanobacteriota</taxon>
        <taxon>Cyanophyceae</taxon>
        <taxon>Nostocales</taxon>
        <taxon>Nostocaceae</taxon>
        <taxon>Nostoc</taxon>
    </lineage>
</organism>
<feature type="domain" description="Carrier" evidence="7">
    <location>
        <begin position="988"/>
        <end position="1063"/>
    </location>
</feature>
<dbReference type="InterPro" id="IPR010071">
    <property type="entry name" value="AA_adenyl_dom"/>
</dbReference>
<dbReference type="NCBIfam" id="TIGR01720">
    <property type="entry name" value="NRPS-para261"/>
    <property type="match status" value="1"/>
</dbReference>
<evidence type="ECO:0000256" key="5">
    <source>
        <dbReference type="ARBA" id="ARBA00022737"/>
    </source>
</evidence>
<dbReference type="Gene3D" id="1.10.1200.10">
    <property type="entry name" value="ACP-like"/>
    <property type="match status" value="2"/>
</dbReference>
<dbReference type="SUPFAM" id="SSF47336">
    <property type="entry name" value="ACP-like"/>
    <property type="match status" value="3"/>
</dbReference>
<keyword evidence="4" id="KW-0597">Phosphoprotein</keyword>
<dbReference type="SUPFAM" id="SSF56801">
    <property type="entry name" value="Acetyl-CoA synthetase-like"/>
    <property type="match status" value="3"/>
</dbReference>
<protein>
    <submittedName>
        <fullName evidence="8">Non-ribosomal peptide synthetase component F</fullName>
    </submittedName>
</protein>
<dbReference type="PANTHER" id="PTHR45527:SF1">
    <property type="entry name" value="FATTY ACID SYNTHASE"/>
    <property type="match status" value="1"/>
</dbReference>
<dbReference type="Proteomes" id="UP000232003">
    <property type="component" value="Chromosome"/>
</dbReference>
<proteinExistence type="inferred from homology"/>
<dbReference type="InterPro" id="IPR006162">
    <property type="entry name" value="Ppantetheine_attach_site"/>
</dbReference>
<comment type="similarity">
    <text evidence="2">Belongs to the ATP-dependent AMP-binding enzyme family.</text>
</comment>
<dbReference type="CDD" id="cd19531">
    <property type="entry name" value="LCL_NRPS-like"/>
    <property type="match status" value="1"/>
</dbReference>
<evidence type="ECO:0000313" key="9">
    <source>
        <dbReference type="Proteomes" id="UP000232003"/>
    </source>
</evidence>
<dbReference type="InterPro" id="IPR010060">
    <property type="entry name" value="NRPS_synth"/>
</dbReference>
<dbReference type="Gene3D" id="3.40.50.1820">
    <property type="entry name" value="alpha/beta hydrolase"/>
    <property type="match status" value="1"/>
</dbReference>
<dbReference type="InterPro" id="IPR000873">
    <property type="entry name" value="AMP-dep_synth/lig_dom"/>
</dbReference>
<evidence type="ECO:0000256" key="3">
    <source>
        <dbReference type="ARBA" id="ARBA00022450"/>
    </source>
</evidence>
<dbReference type="SUPFAM" id="SSF52777">
    <property type="entry name" value="CoA-dependent acyltransferases"/>
    <property type="match status" value="8"/>
</dbReference>
<dbReference type="FunFam" id="3.40.50.980:FF:000001">
    <property type="entry name" value="Non-ribosomal peptide synthetase"/>
    <property type="match status" value="3"/>
</dbReference>
<keyword evidence="9" id="KW-1185">Reference proteome</keyword>
<dbReference type="Pfam" id="PF00501">
    <property type="entry name" value="AMP-binding"/>
    <property type="match status" value="3"/>
</dbReference>
<reference evidence="8 9" key="1">
    <citation type="submission" date="2017-11" db="EMBL/GenBank/DDBJ databases">
        <title>Complete genome of a free-living desiccation-tolerant cyanobacterium and its photosynthetic adaptation to extreme terrestrial habitat.</title>
        <authorList>
            <person name="Shang J."/>
        </authorList>
    </citation>
    <scope>NUCLEOTIDE SEQUENCE [LARGE SCALE GENOMIC DNA]</scope>
    <source>
        <strain evidence="8 9">CCNUN1</strain>
    </source>
</reference>
<dbReference type="CDD" id="cd19543">
    <property type="entry name" value="DCL_NRPS"/>
    <property type="match status" value="2"/>
</dbReference>
<dbReference type="CDD" id="cd17651">
    <property type="entry name" value="A_NRPS_VisG_like"/>
    <property type="match status" value="1"/>
</dbReference>
<dbReference type="GO" id="GO:0043041">
    <property type="term" value="P:amino acid activation for nonribosomal peptide biosynthetic process"/>
    <property type="evidence" value="ECO:0007669"/>
    <property type="project" value="TreeGrafter"/>
</dbReference>
<dbReference type="FunFam" id="3.30.559.10:FF:000012">
    <property type="entry name" value="Non-ribosomal peptide synthetase"/>
    <property type="match status" value="1"/>
</dbReference>
<dbReference type="GO" id="GO:0003824">
    <property type="term" value="F:catalytic activity"/>
    <property type="evidence" value="ECO:0007669"/>
    <property type="project" value="InterPro"/>
</dbReference>
<dbReference type="Pfam" id="PF13193">
    <property type="entry name" value="AMP-binding_C"/>
    <property type="match status" value="3"/>
</dbReference>
<dbReference type="Gene3D" id="3.30.559.30">
    <property type="entry name" value="Nonribosomal peptide synthetase, condensation domain"/>
    <property type="match status" value="4"/>
</dbReference>
<dbReference type="Gene3D" id="3.40.50.980">
    <property type="match status" value="6"/>
</dbReference>
<dbReference type="PANTHER" id="PTHR45527">
    <property type="entry name" value="NONRIBOSOMAL PEPTIDE SYNTHETASE"/>
    <property type="match status" value="1"/>
</dbReference>
<name>A0A2K8SJ79_9NOSO</name>
<dbReference type="NCBIfam" id="TIGR01733">
    <property type="entry name" value="AA-adenyl-dom"/>
    <property type="match status" value="3"/>
</dbReference>
<dbReference type="NCBIfam" id="NF003417">
    <property type="entry name" value="PRK04813.1"/>
    <property type="match status" value="3"/>
</dbReference>
<dbReference type="CDD" id="cd19534">
    <property type="entry name" value="E_NRPS"/>
    <property type="match status" value="1"/>
</dbReference>
<dbReference type="InterPro" id="IPR045851">
    <property type="entry name" value="AMP-bd_C_sf"/>
</dbReference>
<dbReference type="GO" id="GO:0044550">
    <property type="term" value="P:secondary metabolite biosynthetic process"/>
    <property type="evidence" value="ECO:0007669"/>
    <property type="project" value="UniProtKB-ARBA"/>
</dbReference>
<dbReference type="InterPro" id="IPR020806">
    <property type="entry name" value="PKS_PP-bd"/>
</dbReference>
<dbReference type="FunFam" id="3.30.300.30:FF:000010">
    <property type="entry name" value="Enterobactin synthetase component F"/>
    <property type="match status" value="3"/>
</dbReference>
<dbReference type="CDD" id="cd17643">
    <property type="entry name" value="A_NRPS_Cytc1-like"/>
    <property type="match status" value="1"/>
</dbReference>
<evidence type="ECO:0000259" key="7">
    <source>
        <dbReference type="PROSITE" id="PS50075"/>
    </source>
</evidence>
<dbReference type="Gene3D" id="3.30.559.10">
    <property type="entry name" value="Chloramphenicol acetyltransferase-like domain"/>
    <property type="match status" value="4"/>
</dbReference>
<sequence>MAIADQPNNSKNVEFIYPLSPMQQGMLFHTLYEPNSGMYFQQLSCSLRGHLNLSAFEQAWQRVVERHPVLRTAFLWEKRSQPLQIVCKSVNLPWTNYDWRLLSAVEQQDLLEAFLQEDRNQSFELNKAPLMRCTLIRMADNEYQFVWSYHHILIDGWSLPNLIQEVFALYDAFNRKDDLYLKTPRPYRDYIAWLQKQDTSKAEVFWRQKLKGFTAPTPLTVHKPLTNQERNSSYSKQEIYLSEQTTAALHFYARQHQLTLNNLVQGAWALLLSRYSGEADVVFGATVSGRPPTLVGVESMVGLFINTLPVRVSLADDTELLPWLKNLQAQQVECEQYSYSPLVEIHGWSEVPRGMPLFESIVVFENYPVDASLQQQIANLNISDIQSIERTNYPLTVMAVPGSQLSLNISWEYNSDLFDAATITRMMGHFQTLLAGMVAHPEQPISQIPLLTAPERQQLLFEWNDTHTEYPQHQCIHQLFEAQVERTPDAVAVVFEDQQLTYRELNARANQLAHYLRTLGVHEEVLVGLCLERSLEQLVSILAILKAGGAYLPLDPTYPQQRLSYLLADAQVKIVLTQQSLLVILPNDLEQVICWDTDAQEIVQQAVSTLNNIAAPENVAAVFYTSGSTGTPKGVVMTHQGLVNYGLAAVSSLELNHTDRVLQLASSSFDVFLEEILPTWLAGAVVVLPHEPNPLTATQLHQLISQQQVTVMELTTAHWHEWVSQLVSFATSPPSSLRLVLVGGETILPEQLHHWQQFGLPLVHVYGLTETTITSTMYQLPDRSMTASGYRLPIGRPLANTCVYLLDEQLQPVPVGVPGEVYIGGAGLSRGYLHRPQLTAERFVPNPWASFSGERLYKTGDVGRYLADGNIEFLGRRDQQVKLRGFRIELAEVEVVLSQHPSVQQTVVFVREDIPDDKRLVAYLVTHPEQTPTIAQLRQFLKEKLPEYMIPAAFVFLETLPLTPNGKVDRRSLPAPESRPELEVSFLAPCTPIEQMLADIWADVLGVEQVGIDDNFFTLGGHSLLATQLISRVRNIFQVELPLRSLFEAATIAEFSQYIQQFQQQLQQSAPPLLPVKRVGELALSFAQQRLWFFNQLEPESAAYNMPGAMRLQGQLNVAALARSLQEIVRRHEALRTNFTSLDGQAIQIIHPPGDWQLTILDWQHLSLSEQEHQTQQLATNEAKQPFDLATEPLLRVTLLVLSPQEHILMFCMHHIVSDGWSMGVFVQEIVTLYSAYCQGQPSPLPELSIQYADFAIWQRQWLQGQVLQSQLDYWQTQLAGAPALLELPTDRPRSAVQSFRGAQQSFTLSQDLTSALNYLSRKQGVTFFMTLLAGFDTLLYRYTGQADILVGSPIANRNHSEIEGLIGFFVNTLVLRTDMSGNPSFGELLTRVREMTLAAYAHQDLPFELLVEALQPERNLSHTPVFQVMFVLDNTPMSEMALPGLTLSPLAIENFTAAFDLTLSVEQTADGLLGSWHYNSDLFDAATINRMTGHLQTLLAGIVAHPEQPISQIPLLTASEQQQLLLEWNDTHTEYPQHQCIHQLFEEQVERTPDAVAVVFEDQQLTYRELNARANQLAHYLRTLGVKPEVLVAICVERSLEMVVGLLGILKAGGAYIPLDPDYPTERLSFMLSDAQVQVLLTQQRLLQNLPEHEAEVFCLDADWGRIMSGDRLNPTNLTTADNLAYIIYTSGSTGKPKGVLINHANVVRLFAATEQWFQFNNQDVWTLFHSFAFDFSVWEIWGALINGGRLVIVPYWVSRSPADFYELLCKEQVTVLNQTPSAFRQLIQTEEQITSPETLVLRWVIFGGEALEIHSLNPWFQRHGDEFPQLVNMYGITETTVHVTYRPITAADLIGNVGSVIGRPIPDLQVYVLDKNRQLLPIGVTGEMYVGGAGLARGYLNQEQLTSNVFIANPFHDDSHAKLYKTGDLARYLGNGELEYLGRIDNQVKIRGFRIELGEMEAAISQHPDVQATVVIAREDIPGDKRLVAYLVVNQQPEISVNNLRKFLDSKLPQYMIPAAFVFLETLPLTPNGKVDRRSLPTPESRPKLEVSFVAPRTPIEQMLADIWTDVLGVEQIGIDDNFFELGGDSILSLQIIARANQAGIQLTPKLLFGNQTIAQLAIVAGTIEKIQAQQGLVTGVLPLTPIQHWFFEQNLPQPHHYNQSVLLSLPPDTKPELLEQVLQQLLWHHDALRMKFVQEGESWQQINAAPNDTLVFSQIDLSTLSMAEQTTAIETAASQLQASLNLSEQPMMRVAFFFLGIDKASRLLIVIHHLVVDSVSWRILLEDLQTGYQQISRSEMIQLLPKTTSFEYWAERLKEYAQSDALLAELAYWHSQEYRQYLHIPVDYAEGTNTVASACRVSISLSEAETNALLQEVPKAYNTQINDVLLTALVLAMGQWTGTHSVLFDLEGHGREDLFEDVNLSRTIGWFTTIFPVLLQLEATNNPGDALKSVKEQLRRIPNKGIGYGLVRYLRQDREIASKLHVSPVSEISFNYLGQFDPIMNTLSGFQLASEPVGSEHSLLGQRTHLLDINIVIVGGQLQVNWTYSKNLHQATTIENLSQEFVKMLQVLIAYCLSPEAGGYTPSDFPLTNISQTQLDQVLVNLEWEEEQGKTKQKNLEDIYPLSPMQQGMLFHSLYAPDSGVYFEQLSCKLRGKLEVAKFEQAWKQVTDHHSVFRTAFIWEHHDQPLQVVYRQVRLPLEIKNWRELSFEEQQQQLEVFLEYEQQRGFQLSHPPLMRLTLIQLDTDLYQFVWSHHHLLLDGWSLPLVLKEVFEFYEAFCQGKNFRSQPAAAYRYYIDWLQQQDLGQAEVFWRQKLQGFTAPTPLKVDKPVINPEQSSYSEHEIQLTREATVALQSFAQQQQLTLNNLVQGAWALLLSRYSGEADVVFGATVSGRPPALAGVESMVGLFINTLPVRVSLIDDTELLPWLKNLQVQQVECEQYSYSPLVEIHGWSEVPRGIPLFESIIVFENYPVDASLQQHTSNLGISDVRGIEQTNYPLTVIAVPGSQLSVSISYDASRFDAAVITRMLGHFQTLLEGIVANPQQCLSQLPLLTASEQHQLLLEWNNTQADYPQNKCIHQLFEEQVDLTPDAVAVVFEDQQLTYRELNARANQLSHYLRKFGVEKDVLVGICVQRSLEMVVGLLGILKAGGAYVPLDPDYPQERLDFMLSDAQVQVLLTQQQLVHKLPSQKIPVVCLDRDWNLISLGGKENSYGCLQTENLAYVIYTSGSTGQPKGVAMSHLALVNLICWQQQTSILANVAKTLQFSPISFDVSFQEIFSTWCAGGTLVLISETLRRDPIALLSFLEAAAVERLFLPFIALQQIAEVAEGSPAVGSHLRELITAGEQLQITPAIASWLHKLPECTLHNHYGPSESHVVTAFTLINTVVSSSVALPPIGRPIANTQIYLLDQSLQPVPVGVPGELHIGGVCLARNYFHRPDMTALKFIPNPFSDQPGTRLYKTGDLGRYLPDGNIEYLGRIDNQVKIRGFRIEFGEVESALGQHPEVLENVVIIREDVPSNKLLVAYLVSHALQTPTISDLRSFLSRKLPQYMIPSVFVFLSALPLTPNGKVDRRNLPATESRPGLEVNFVAPRTPIEEMMAHIWVDVLGVQQVGIHDNFFELGGHSLLATQLISRVRGIFNVELPLRSLFENSTIAELADVVLTKFLEQAESSTLEQILHEVDE</sequence>
<dbReference type="FunFam" id="3.40.50.12780:FF:000012">
    <property type="entry name" value="Non-ribosomal peptide synthetase"/>
    <property type="match status" value="3"/>
</dbReference>
<dbReference type="PROSITE" id="PS00012">
    <property type="entry name" value="PHOSPHOPANTETHEINE"/>
    <property type="match status" value="3"/>
</dbReference>
<accession>A0A2K8SJ79</accession>
<dbReference type="InterPro" id="IPR023213">
    <property type="entry name" value="CAT-like_dom_sf"/>
</dbReference>
<gene>
    <name evidence="8" type="ORF">COO91_01371</name>
</gene>
<dbReference type="FunFam" id="1.10.1200.10:FF:000005">
    <property type="entry name" value="Nonribosomal peptide synthetase 1"/>
    <property type="match status" value="3"/>
</dbReference>
<dbReference type="KEGG" id="nfl:COO91_01371"/>
<dbReference type="InterPro" id="IPR001242">
    <property type="entry name" value="Condensation_dom"/>
</dbReference>
<dbReference type="RefSeq" id="WP_100897690.1">
    <property type="nucleotide sequence ID" value="NZ_CAWNNC010000001.1"/>
</dbReference>
<evidence type="ECO:0000256" key="4">
    <source>
        <dbReference type="ARBA" id="ARBA00022553"/>
    </source>
</evidence>
<dbReference type="EMBL" id="CP024785">
    <property type="protein sequence ID" value="AUB35491.1"/>
    <property type="molecule type" value="Genomic_DNA"/>
</dbReference>
<keyword evidence="6" id="KW-0045">Antibiotic biosynthesis</keyword>
<dbReference type="GO" id="GO:0008610">
    <property type="term" value="P:lipid biosynthetic process"/>
    <property type="evidence" value="ECO:0007669"/>
    <property type="project" value="UniProtKB-ARBA"/>
</dbReference>
<dbReference type="Pfam" id="PF00668">
    <property type="entry name" value="Condensation"/>
    <property type="match status" value="4"/>
</dbReference>
<dbReference type="Gene3D" id="3.30.300.30">
    <property type="match status" value="3"/>
</dbReference>
<dbReference type="OrthoDB" id="9757538at2"/>
<dbReference type="GO" id="GO:0017000">
    <property type="term" value="P:antibiotic biosynthetic process"/>
    <property type="evidence" value="ECO:0007669"/>
    <property type="project" value="UniProtKB-KW"/>
</dbReference>
<dbReference type="PROSITE" id="PS00455">
    <property type="entry name" value="AMP_BINDING"/>
    <property type="match status" value="3"/>
</dbReference>
<dbReference type="InterPro" id="IPR025110">
    <property type="entry name" value="AMP-bd_C"/>
</dbReference>
<dbReference type="InterPro" id="IPR029058">
    <property type="entry name" value="AB_hydrolase_fold"/>
</dbReference>
<dbReference type="InterPro" id="IPR036736">
    <property type="entry name" value="ACP-like_sf"/>
</dbReference>
<keyword evidence="3" id="KW-0596">Phosphopantetheine</keyword>
<keyword evidence="5" id="KW-0677">Repeat</keyword>
<dbReference type="Gene3D" id="2.30.38.10">
    <property type="entry name" value="Luciferase, Domain 3"/>
    <property type="match status" value="3"/>
</dbReference>
<dbReference type="InterPro" id="IPR020845">
    <property type="entry name" value="AMP-binding_CS"/>
</dbReference>
<feature type="domain" description="Carrier" evidence="7">
    <location>
        <begin position="3596"/>
        <end position="3671"/>
    </location>
</feature>
<feature type="domain" description="Carrier" evidence="7">
    <location>
        <begin position="2057"/>
        <end position="2131"/>
    </location>
</feature>
<dbReference type="GO" id="GO:0031177">
    <property type="term" value="F:phosphopantetheine binding"/>
    <property type="evidence" value="ECO:0007669"/>
    <property type="project" value="InterPro"/>
</dbReference>
<evidence type="ECO:0000256" key="1">
    <source>
        <dbReference type="ARBA" id="ARBA00001957"/>
    </source>
</evidence>
<evidence type="ECO:0000313" key="8">
    <source>
        <dbReference type="EMBL" id="AUB35491.1"/>
    </source>
</evidence>
<dbReference type="FunFam" id="3.40.50.980:FF:000002">
    <property type="entry name" value="Enterobactin synthetase component F"/>
    <property type="match status" value="1"/>
</dbReference>
<evidence type="ECO:0000256" key="6">
    <source>
        <dbReference type="ARBA" id="ARBA00023194"/>
    </source>
</evidence>
<dbReference type="Pfam" id="PF00550">
    <property type="entry name" value="PP-binding"/>
    <property type="match status" value="3"/>
</dbReference>
<dbReference type="FunFam" id="2.30.38.10:FF:000001">
    <property type="entry name" value="Non-ribosomal peptide synthetase PvdI"/>
    <property type="match status" value="3"/>
</dbReference>
<comment type="cofactor">
    <cofactor evidence="1">
        <name>pantetheine 4'-phosphate</name>
        <dbReference type="ChEBI" id="CHEBI:47942"/>
    </cofactor>
</comment>
<dbReference type="PROSITE" id="PS50075">
    <property type="entry name" value="CARRIER"/>
    <property type="match status" value="3"/>
</dbReference>
<dbReference type="GO" id="GO:0005737">
    <property type="term" value="C:cytoplasm"/>
    <property type="evidence" value="ECO:0007669"/>
    <property type="project" value="TreeGrafter"/>
</dbReference>
<evidence type="ECO:0000256" key="2">
    <source>
        <dbReference type="ARBA" id="ARBA00006432"/>
    </source>
</evidence>